<protein>
    <submittedName>
        <fullName evidence="8">Uncharacterized protein</fullName>
    </submittedName>
</protein>
<evidence type="ECO:0000256" key="4">
    <source>
        <dbReference type="PROSITE-ProRule" id="PRU00146"/>
    </source>
</evidence>
<feature type="compositionally biased region" description="Basic and acidic residues" evidence="5">
    <location>
        <begin position="518"/>
        <end position="528"/>
    </location>
</feature>
<evidence type="ECO:0000256" key="1">
    <source>
        <dbReference type="ARBA" id="ARBA00022723"/>
    </source>
</evidence>
<dbReference type="EMBL" id="CACRZD030000014">
    <property type="protein sequence ID" value="CAA6670819.1"/>
    <property type="molecule type" value="Genomic_DNA"/>
</dbReference>
<feature type="compositionally biased region" description="Basic and acidic residues" evidence="5">
    <location>
        <begin position="16"/>
        <end position="27"/>
    </location>
</feature>
<dbReference type="Gene3D" id="3.30.40.10">
    <property type="entry name" value="Zinc/RING finger domain, C3HC4 (zinc finger)"/>
    <property type="match status" value="1"/>
</dbReference>
<reference evidence="8 9" key="1">
    <citation type="submission" date="2019-12" db="EMBL/GenBank/DDBJ databases">
        <authorList>
            <person name="Scholz U."/>
            <person name="Mascher M."/>
            <person name="Fiebig A."/>
        </authorList>
    </citation>
    <scope>NUCLEOTIDE SEQUENCE</scope>
</reference>
<dbReference type="PROSITE" id="PS01359">
    <property type="entry name" value="ZF_PHD_1"/>
    <property type="match status" value="1"/>
</dbReference>
<dbReference type="InterPro" id="IPR001965">
    <property type="entry name" value="Znf_PHD"/>
</dbReference>
<keyword evidence="3" id="KW-0862">Zinc</keyword>
<dbReference type="InterPro" id="IPR056699">
    <property type="entry name" value="DUF7797"/>
</dbReference>
<feature type="compositionally biased region" description="Basic and acidic residues" evidence="5">
    <location>
        <begin position="394"/>
        <end position="420"/>
    </location>
</feature>
<feature type="region of interest" description="Disordered" evidence="5">
    <location>
        <begin position="348"/>
        <end position="453"/>
    </location>
</feature>
<dbReference type="Proteomes" id="UP001189122">
    <property type="component" value="Unassembled WGS sequence"/>
</dbReference>
<dbReference type="GO" id="GO:0008270">
    <property type="term" value="F:zinc ion binding"/>
    <property type="evidence" value="ECO:0007669"/>
    <property type="project" value="UniProtKB-KW"/>
</dbReference>
<dbReference type="InterPro" id="IPR043151">
    <property type="entry name" value="BAH_sf"/>
</dbReference>
<dbReference type="PROSITE" id="PS51038">
    <property type="entry name" value="BAH"/>
    <property type="match status" value="1"/>
</dbReference>
<feature type="region of interest" description="Disordered" evidence="5">
    <location>
        <begin position="1"/>
        <end position="27"/>
    </location>
</feature>
<evidence type="ECO:0000259" key="7">
    <source>
        <dbReference type="PROSITE" id="PS51038"/>
    </source>
</evidence>
<evidence type="ECO:0000313" key="9">
    <source>
        <dbReference type="Proteomes" id="UP001189122"/>
    </source>
</evidence>
<proteinExistence type="predicted"/>
<evidence type="ECO:0000256" key="5">
    <source>
        <dbReference type="SAM" id="MobiDB-lite"/>
    </source>
</evidence>
<keyword evidence="9" id="KW-1185">Reference proteome</keyword>
<feature type="domain" description="PHD-type" evidence="6">
    <location>
        <begin position="285"/>
        <end position="337"/>
    </location>
</feature>
<dbReference type="InterPro" id="IPR011011">
    <property type="entry name" value="Znf_FYVE_PHD"/>
</dbReference>
<dbReference type="InterPro" id="IPR013083">
    <property type="entry name" value="Znf_RING/FYVE/PHD"/>
</dbReference>
<name>A0A7I8JKZ0_SPIIN</name>
<dbReference type="AlphaFoldDB" id="A0A7I8JKZ0"/>
<dbReference type="PANTHER" id="PTHR47527:SF3">
    <property type="entry name" value="RING_FYVE_PHD ZINC FINGER SUPERFAMILY PROTEIN"/>
    <property type="match status" value="1"/>
</dbReference>
<keyword evidence="1" id="KW-0479">Metal-binding</keyword>
<dbReference type="EMBL" id="LR743601">
    <property type="protein sequence ID" value="CAA2631576.1"/>
    <property type="molecule type" value="Genomic_DNA"/>
</dbReference>
<gene>
    <name evidence="8" type="ORF">SI7747_14017224</name>
</gene>
<feature type="compositionally biased region" description="Low complexity" evidence="5">
    <location>
        <begin position="369"/>
        <end position="383"/>
    </location>
</feature>
<evidence type="ECO:0000256" key="3">
    <source>
        <dbReference type="ARBA" id="ARBA00022833"/>
    </source>
</evidence>
<sequence>MGEDRGAVVAVAAGSESRKRGRADGESGDLERVAEIVMVLSAMGQIRGGRDPTAAEKALMWEAREKLAKFCESVELPRRKDLFTKEMAMAVVVDHGLNPPKENVPRPRSYRLRRRLRTLKEEAKEIAVQSSGQPSQLLSVSFGVKPESRGSLFPGAQRVFPDKPMSRLPEKTLTSSAQGTPASAAFSVQTNKSLNTVAKVEGAYGSNGFQTTAHITKEQDSKILIAHAPGNQLVGHQFSQGANLHDPSLFNSHSDISKMVSRILPPRAFDQPQWTPPSTDYVNRPLNCQICKVIISDVESLLVCDACEKGVHMRCLLSFNQRIIPKAEWHCPQCLISSNGKPLPPNMVGAGGVQASEKKGNVDSKVNSQQNSNGNPMMPNPSQASTVGNSHIELVTEKKVTNPSDTHELEFPITDRRADEETQETSTAGDSDMRADPSSISPEVPDSKQQHLSTGLLPCQMQQPTSEHNLPTKVDSNHDDLLQDLEANMDIDPSSQASNNPHIVNIIEVPVNCDRSIKHTGDELKDSSEPNENVAISEDTTGESMGKNPSSHVSNVLQTTNCIDAPVNSDISRKHTDDGLKGSSELLKLSVLEGHYVKGEKMVISEENTGENFERDFSEPSSNGTQIAEWVGDSVQAIEERSYYHSCSVNGVIYKLQDHVLVSSNDGKLLPSKLQIRAKWATVHCCYYPNNLPENVQKPAIPENDEVYDTNVAKAILVESISGPCHVRPLGKTRTESDPSVGSDPVFLCR</sequence>
<organism evidence="8">
    <name type="scientific">Spirodela intermedia</name>
    <name type="common">Intermediate duckweed</name>
    <dbReference type="NCBI Taxonomy" id="51605"/>
    <lineage>
        <taxon>Eukaryota</taxon>
        <taxon>Viridiplantae</taxon>
        <taxon>Streptophyta</taxon>
        <taxon>Embryophyta</taxon>
        <taxon>Tracheophyta</taxon>
        <taxon>Spermatophyta</taxon>
        <taxon>Magnoliopsida</taxon>
        <taxon>Liliopsida</taxon>
        <taxon>Araceae</taxon>
        <taxon>Lemnoideae</taxon>
        <taxon>Spirodela</taxon>
    </lineage>
</organism>
<dbReference type="SUPFAM" id="SSF57903">
    <property type="entry name" value="FYVE/PHD zinc finger"/>
    <property type="match status" value="1"/>
</dbReference>
<dbReference type="PANTHER" id="PTHR47527">
    <property type="entry name" value="RING/FYVE/PHD ZINC FINGER SUPERFAMILY PROTEIN"/>
    <property type="match status" value="1"/>
</dbReference>
<feature type="region of interest" description="Disordered" evidence="5">
    <location>
        <begin position="518"/>
        <end position="554"/>
    </location>
</feature>
<dbReference type="Pfam" id="PF25073">
    <property type="entry name" value="DUF7797"/>
    <property type="match status" value="1"/>
</dbReference>
<dbReference type="Pfam" id="PF00628">
    <property type="entry name" value="PHD"/>
    <property type="match status" value="1"/>
</dbReference>
<evidence type="ECO:0000256" key="2">
    <source>
        <dbReference type="ARBA" id="ARBA00022771"/>
    </source>
</evidence>
<accession>A0A7I8JKZ0</accession>
<dbReference type="InterPro" id="IPR001025">
    <property type="entry name" value="BAH_dom"/>
</dbReference>
<evidence type="ECO:0000313" key="8">
    <source>
        <dbReference type="EMBL" id="CAA2631576.1"/>
    </source>
</evidence>
<dbReference type="InterPro" id="IPR019787">
    <property type="entry name" value="Znf_PHD-finger"/>
</dbReference>
<evidence type="ECO:0000259" key="6">
    <source>
        <dbReference type="PROSITE" id="PS50016"/>
    </source>
</evidence>
<dbReference type="GO" id="GO:0003682">
    <property type="term" value="F:chromatin binding"/>
    <property type="evidence" value="ECO:0007669"/>
    <property type="project" value="InterPro"/>
</dbReference>
<feature type="domain" description="BAH" evidence="7">
    <location>
        <begin position="652"/>
        <end position="750"/>
    </location>
</feature>
<feature type="compositionally biased region" description="Polar residues" evidence="5">
    <location>
        <begin position="538"/>
        <end position="554"/>
    </location>
</feature>
<dbReference type="PROSITE" id="PS50016">
    <property type="entry name" value="ZF_PHD_2"/>
    <property type="match status" value="1"/>
</dbReference>
<dbReference type="SMART" id="SM00249">
    <property type="entry name" value="PHD"/>
    <property type="match status" value="1"/>
</dbReference>
<dbReference type="Gene3D" id="2.30.30.490">
    <property type="match status" value="1"/>
</dbReference>
<keyword evidence="2 4" id="KW-0863">Zinc-finger</keyword>
<feature type="region of interest" description="Disordered" evidence="5">
    <location>
        <begin position="729"/>
        <end position="750"/>
    </location>
</feature>
<dbReference type="InterPro" id="IPR019786">
    <property type="entry name" value="Zinc_finger_PHD-type_CS"/>
</dbReference>